<organism evidence="1">
    <name type="scientific">hydrothermal vent metagenome</name>
    <dbReference type="NCBI Taxonomy" id="652676"/>
    <lineage>
        <taxon>unclassified sequences</taxon>
        <taxon>metagenomes</taxon>
        <taxon>ecological metagenomes</taxon>
    </lineage>
</organism>
<name>A0A3B1C794_9ZZZZ</name>
<reference evidence="1" key="1">
    <citation type="submission" date="2018-06" db="EMBL/GenBank/DDBJ databases">
        <authorList>
            <person name="Zhirakovskaya E."/>
        </authorList>
    </citation>
    <scope>NUCLEOTIDE SEQUENCE</scope>
</reference>
<gene>
    <name evidence="1" type="ORF">MNBD_NITROSPINAE04-1703</name>
</gene>
<dbReference type="AlphaFoldDB" id="A0A3B1C794"/>
<dbReference type="EMBL" id="UOGA01000259">
    <property type="protein sequence ID" value="VAX24012.1"/>
    <property type="molecule type" value="Genomic_DNA"/>
</dbReference>
<proteinExistence type="predicted"/>
<evidence type="ECO:0000313" key="1">
    <source>
        <dbReference type="EMBL" id="VAX24012.1"/>
    </source>
</evidence>
<protein>
    <submittedName>
        <fullName evidence="1">Uncharacterized protein</fullName>
    </submittedName>
</protein>
<accession>A0A3B1C794</accession>
<sequence>MGKALDAALAPFSPAAPFGAGDCDPRIIINRVDACNAPVSNGEGFTANRSILIFLE</sequence>